<dbReference type="HAMAP" id="MF_00336">
    <property type="entry name" value="BioD"/>
    <property type="match status" value="1"/>
</dbReference>
<dbReference type="RefSeq" id="WP_290332114.1">
    <property type="nucleotide sequence ID" value="NZ_JAUFPU010000005.1"/>
</dbReference>
<comment type="caution">
    <text evidence="2">Lacks conserved residue(s) required for the propagation of feature annotation.</text>
</comment>
<dbReference type="GO" id="GO:0004141">
    <property type="term" value="F:dethiobiotin synthase activity"/>
    <property type="evidence" value="ECO:0007669"/>
    <property type="project" value="UniProtKB-EC"/>
</dbReference>
<feature type="binding site" evidence="2">
    <location>
        <begin position="117"/>
        <end position="120"/>
    </location>
    <ligand>
        <name>ATP</name>
        <dbReference type="ChEBI" id="CHEBI:30616"/>
    </ligand>
</feature>
<dbReference type="Gene3D" id="3.40.50.300">
    <property type="entry name" value="P-loop containing nucleotide triphosphate hydrolases"/>
    <property type="match status" value="1"/>
</dbReference>
<keyword evidence="2" id="KW-0460">Magnesium</keyword>
<dbReference type="InterPro" id="IPR027417">
    <property type="entry name" value="P-loop_NTPase"/>
</dbReference>
<evidence type="ECO:0000256" key="1">
    <source>
        <dbReference type="ARBA" id="ARBA00022756"/>
    </source>
</evidence>
<comment type="cofactor">
    <cofactor evidence="2">
        <name>Mg(2+)</name>
        <dbReference type="ChEBI" id="CHEBI:18420"/>
    </cofactor>
</comment>
<dbReference type="CDD" id="cd03109">
    <property type="entry name" value="DTBS"/>
    <property type="match status" value="1"/>
</dbReference>
<feature type="active site" evidence="2">
    <location>
        <position position="38"/>
    </location>
</feature>
<keyword evidence="2" id="KW-0479">Metal-binding</keyword>
<keyword evidence="4" id="KW-1185">Reference proteome</keyword>
<feature type="binding site" evidence="2">
    <location>
        <begin position="177"/>
        <end position="178"/>
    </location>
    <ligand>
        <name>ATP</name>
        <dbReference type="ChEBI" id="CHEBI:30616"/>
    </ligand>
</feature>
<comment type="pathway">
    <text evidence="2">Cofactor biosynthesis; biotin biosynthesis; biotin from 7,8-diaminononanoate: step 1/2.</text>
</comment>
<keyword evidence="2 3" id="KW-0436">Ligase</keyword>
<dbReference type="SUPFAM" id="SSF52540">
    <property type="entry name" value="P-loop containing nucleoside triphosphate hydrolases"/>
    <property type="match status" value="1"/>
</dbReference>
<name>A0ABT8B4B3_9NEIS</name>
<feature type="binding site" evidence="2">
    <location>
        <position position="117"/>
    </location>
    <ligand>
        <name>Mg(2+)</name>
        <dbReference type="ChEBI" id="CHEBI:18420"/>
    </ligand>
</feature>
<dbReference type="PANTHER" id="PTHR43210:SF5">
    <property type="entry name" value="DETHIOBIOTIN SYNTHETASE"/>
    <property type="match status" value="1"/>
</dbReference>
<feature type="binding site" evidence="2">
    <location>
        <position position="207"/>
    </location>
    <ligand>
        <name>ATP</name>
        <dbReference type="ChEBI" id="CHEBI:30616"/>
    </ligand>
</feature>
<gene>
    <name evidence="2 3" type="primary">bioD</name>
    <name evidence="3" type="ORF">QWZ03_07250</name>
</gene>
<dbReference type="EC" id="6.3.3.3" evidence="2"/>
<feature type="binding site" evidence="2">
    <location>
        <position position="56"/>
    </location>
    <ligand>
        <name>Mg(2+)</name>
        <dbReference type="ChEBI" id="CHEBI:18420"/>
    </ligand>
</feature>
<comment type="caution">
    <text evidence="3">The sequence shown here is derived from an EMBL/GenBank/DDBJ whole genome shotgun (WGS) entry which is preliminary data.</text>
</comment>
<comment type="subcellular location">
    <subcellularLocation>
        <location evidence="2">Cytoplasm</location>
    </subcellularLocation>
</comment>
<keyword evidence="2" id="KW-0547">Nucleotide-binding</keyword>
<dbReference type="Pfam" id="PF13500">
    <property type="entry name" value="AAA_26"/>
    <property type="match status" value="1"/>
</dbReference>
<dbReference type="PANTHER" id="PTHR43210">
    <property type="entry name" value="DETHIOBIOTIN SYNTHETASE"/>
    <property type="match status" value="1"/>
</dbReference>
<dbReference type="NCBIfam" id="TIGR00347">
    <property type="entry name" value="bioD"/>
    <property type="match status" value="1"/>
</dbReference>
<dbReference type="InterPro" id="IPR004472">
    <property type="entry name" value="DTB_synth_BioD"/>
</dbReference>
<organism evidence="3 4">
    <name type="scientific">Chitinimonas viridis</name>
    <dbReference type="NCBI Taxonomy" id="664880"/>
    <lineage>
        <taxon>Bacteria</taxon>
        <taxon>Pseudomonadati</taxon>
        <taxon>Pseudomonadota</taxon>
        <taxon>Betaproteobacteria</taxon>
        <taxon>Neisseriales</taxon>
        <taxon>Chitinibacteraceae</taxon>
        <taxon>Chitinimonas</taxon>
    </lineage>
</organism>
<dbReference type="Proteomes" id="UP001180081">
    <property type="component" value="Unassembled WGS sequence"/>
</dbReference>
<feature type="binding site" evidence="2">
    <location>
        <position position="17"/>
    </location>
    <ligand>
        <name>Mg(2+)</name>
        <dbReference type="ChEBI" id="CHEBI:18420"/>
    </ligand>
</feature>
<reference evidence="3" key="1">
    <citation type="journal article" date="2014" name="Int. J. Syst. Evol. Microbiol.">
        <title>Complete genome of a new Firmicutes species belonging to the dominant human colonic microbiota ('Ruminococcus bicirculans') reveals two chromosomes and a selective capacity to utilize plant glucans.</title>
        <authorList>
            <consortium name="NISC Comparative Sequencing Program"/>
            <person name="Wegmann U."/>
            <person name="Louis P."/>
            <person name="Goesmann A."/>
            <person name="Henrissat B."/>
            <person name="Duncan S.H."/>
            <person name="Flint H.J."/>
        </authorList>
    </citation>
    <scope>NUCLEOTIDE SEQUENCE</scope>
    <source>
        <strain evidence="3">CECT 7703</strain>
    </source>
</reference>
<sequence length="231" mass="23859">MAHGYFITGTDTEVGKTVATCHLLRAAVAGGVQAVGMKPVASGCVPGPHGGLDNEDVLAHEAAGNVVAPRALTNPYAFVPPVSPHLAARGAGVAIDIGLIQARYQQLQGQAELVLVEGAGGWLAPLDDSHTMADLAARLGLPVILVVGLRLGCLNHAMLTVAAIAARGLPLAGWVANCVDPAMRAREDNLAYLTQHIAAPCLGVIPNFSAGQKAESNQEQMLGFELKMLIK</sequence>
<keyword evidence="1 2" id="KW-0093">Biotin biosynthesis</keyword>
<feature type="binding site" evidence="2">
    <location>
        <position position="42"/>
    </location>
    <ligand>
        <name>substrate</name>
    </ligand>
</feature>
<evidence type="ECO:0000313" key="3">
    <source>
        <dbReference type="EMBL" id="MDN3576560.1"/>
    </source>
</evidence>
<keyword evidence="2" id="KW-0963">Cytoplasm</keyword>
<feature type="binding site" evidence="2">
    <location>
        <begin position="13"/>
        <end position="18"/>
    </location>
    <ligand>
        <name>ATP</name>
        <dbReference type="ChEBI" id="CHEBI:30616"/>
    </ligand>
</feature>
<dbReference type="EMBL" id="JAUFPU010000005">
    <property type="protein sequence ID" value="MDN3576560.1"/>
    <property type="molecule type" value="Genomic_DNA"/>
</dbReference>
<feature type="binding site" evidence="2">
    <location>
        <position position="56"/>
    </location>
    <ligand>
        <name>ATP</name>
        <dbReference type="ChEBI" id="CHEBI:30616"/>
    </ligand>
</feature>
<evidence type="ECO:0000256" key="2">
    <source>
        <dbReference type="HAMAP-Rule" id="MF_00336"/>
    </source>
</evidence>
<keyword evidence="2" id="KW-0067">ATP-binding</keyword>
<comment type="subunit">
    <text evidence="2">Homodimer.</text>
</comment>
<proteinExistence type="inferred from homology"/>
<dbReference type="PIRSF" id="PIRSF006755">
    <property type="entry name" value="DTB_synth"/>
    <property type="match status" value="1"/>
</dbReference>
<protein>
    <recommendedName>
        <fullName evidence="2">ATP-dependent dethiobiotin synthetase BioD</fullName>
        <ecNumber evidence="2">6.3.3.3</ecNumber>
    </recommendedName>
    <alternativeName>
        <fullName evidence="2">DTB synthetase</fullName>
        <shortName evidence="2">DTBS</shortName>
    </alternativeName>
    <alternativeName>
        <fullName evidence="2">Dethiobiotin synthase</fullName>
    </alternativeName>
</protein>
<evidence type="ECO:0000313" key="4">
    <source>
        <dbReference type="Proteomes" id="UP001180081"/>
    </source>
</evidence>
<comment type="catalytic activity">
    <reaction evidence="2">
        <text>(7R,8S)-7,8-diammoniononanoate + CO2 + ATP = (4R,5S)-dethiobiotin + ADP + phosphate + 3 H(+)</text>
        <dbReference type="Rhea" id="RHEA:15805"/>
        <dbReference type="ChEBI" id="CHEBI:15378"/>
        <dbReference type="ChEBI" id="CHEBI:16526"/>
        <dbReference type="ChEBI" id="CHEBI:30616"/>
        <dbReference type="ChEBI" id="CHEBI:43474"/>
        <dbReference type="ChEBI" id="CHEBI:149469"/>
        <dbReference type="ChEBI" id="CHEBI:149473"/>
        <dbReference type="ChEBI" id="CHEBI:456216"/>
        <dbReference type="EC" id="6.3.3.3"/>
    </reaction>
</comment>
<comment type="function">
    <text evidence="2">Catalyzes a mechanistically unusual reaction, the ATP-dependent insertion of CO2 between the N7 and N8 nitrogen atoms of 7,8-diaminopelargonic acid (DAPA, also called 7,8-diammoniononanoate) to form a ureido ring.</text>
</comment>
<accession>A0ABT8B4B3</accession>
<reference evidence="3" key="2">
    <citation type="submission" date="2023-06" db="EMBL/GenBank/DDBJ databases">
        <authorList>
            <person name="Lucena T."/>
            <person name="Sun Q."/>
        </authorList>
    </citation>
    <scope>NUCLEOTIDE SEQUENCE</scope>
    <source>
        <strain evidence="3">CECT 7703</strain>
    </source>
</reference>
<comment type="similarity">
    <text evidence="2">Belongs to the dethiobiotin synthetase family.</text>
</comment>